<accession>A0A2K9NVK5</accession>
<protein>
    <submittedName>
        <fullName evidence="1">Uncharacterized protein</fullName>
    </submittedName>
</protein>
<dbReference type="Proteomes" id="UP000235584">
    <property type="component" value="Chromosome"/>
</dbReference>
<dbReference type="PROSITE" id="PS51257">
    <property type="entry name" value="PROKAR_LIPOPROTEIN"/>
    <property type="match status" value="1"/>
</dbReference>
<dbReference type="AlphaFoldDB" id="A0A2K9NVK5"/>
<dbReference type="KEGG" id="bsto:C0V70_15780"/>
<reference evidence="1 2" key="1">
    <citation type="submission" date="2018-01" db="EMBL/GenBank/DDBJ databases">
        <title>Complete genome sequence of Bacteriovorax stolpii DSM12778.</title>
        <authorList>
            <person name="Tang B."/>
            <person name="Chang J."/>
        </authorList>
    </citation>
    <scope>NUCLEOTIDE SEQUENCE [LARGE SCALE GENOMIC DNA]</scope>
    <source>
        <strain evidence="1 2">DSM 12778</strain>
    </source>
</reference>
<name>A0A2K9NVK5_BACTC</name>
<evidence type="ECO:0000313" key="1">
    <source>
        <dbReference type="EMBL" id="AUN99537.1"/>
    </source>
</evidence>
<proteinExistence type="predicted"/>
<evidence type="ECO:0000313" key="2">
    <source>
        <dbReference type="Proteomes" id="UP000235584"/>
    </source>
</evidence>
<keyword evidence="2" id="KW-1185">Reference proteome</keyword>
<gene>
    <name evidence="1" type="ORF">C0V70_15780</name>
</gene>
<dbReference type="RefSeq" id="WP_102244828.1">
    <property type="nucleotide sequence ID" value="NZ_CP025704.1"/>
</dbReference>
<dbReference type="EMBL" id="CP025704">
    <property type="protein sequence ID" value="AUN99537.1"/>
    <property type="molecule type" value="Genomic_DNA"/>
</dbReference>
<organism evidence="1 2">
    <name type="scientific">Bacteriovorax stolpii</name>
    <name type="common">Bdellovibrio stolpii</name>
    <dbReference type="NCBI Taxonomy" id="960"/>
    <lineage>
        <taxon>Bacteria</taxon>
        <taxon>Pseudomonadati</taxon>
        <taxon>Bdellovibrionota</taxon>
        <taxon>Bacteriovoracia</taxon>
        <taxon>Bacteriovoracales</taxon>
        <taxon>Bacteriovoracaceae</taxon>
        <taxon>Bacteriovorax</taxon>
    </lineage>
</organism>
<sequence length="171" mass="19158">MKSIFLSALVLLTLVSCDSDSVAKKESCYFNDVQVSCDQLRDNSDPKPAAQRFSLEASGSGRYKIDNGVLTFLSPIVKTTSKVLDGSNYNCSINIPQGTKFAVDVDERQLSLSDNNDKMSYERVSSMDELNHDHLEWGSFEHYDSANDIKDQMIFNSNGIIEIKVLCYFSK</sequence>